<dbReference type="Gene3D" id="1.25.40.10">
    <property type="entry name" value="Tetratricopeptide repeat domain"/>
    <property type="match status" value="3"/>
</dbReference>
<gene>
    <name evidence="6" type="ORF">Nepgr_001950</name>
</gene>
<feature type="signal peptide" evidence="4">
    <location>
        <begin position="1"/>
        <end position="23"/>
    </location>
</feature>
<evidence type="ECO:0000256" key="4">
    <source>
        <dbReference type="SAM" id="SignalP"/>
    </source>
</evidence>
<sequence>MSALVSLLTCCLTFFLLNSLSHPFLVLHPMTKAGRNFGSCSTNGTCELGSLDEAWIIFVSMASRNLISWNSMIAGFQIGGLWQKAIELFNEMRKDGIDFDCSTLISTIASLCGINDDNDVELGLQYCFRLHCLSIRTGFFFEARVSTALIKAYSNLGGGVLDCYRIFLDSSGHWDIVSWTGIISTFVERIPQEALSLFCQLLREGWAPDCHTLSSALKACAGLMTERHAAAVHLLVIRAGFEGDTVLANALIHSYARCGSIALSKQVFDEMEFRDIVSWNSMLKAYALHGQASGALELFSKMNVKPDAATFVALLSACSHAGLLVEGANILDNMSKHYGVVPALDHYACVVDMFGRAGRILEAKNLLSRMPMEPDSVVWSALLGACRKHNETGLGKLAAAKHMELEPGNSLGYILMSNIYCSDGNFNEAGVVRKKMKRLRVRKRPGLSWTEVGNQVHEFASGGLFHPQREAICGKLETFIGQLKHLGYVPETSLALHDVEEEQKTEQLYHHSEKHALAFALMAGSSLHHSQAVIKIMKNIRICLDCHNFMKFASKLIQKQIIVRDSNRFHHFKDGECSCKDYW</sequence>
<protein>
    <recommendedName>
        <fullName evidence="5">DYW domain-containing protein</fullName>
    </recommendedName>
</protein>
<dbReference type="PANTHER" id="PTHR47926:SF382">
    <property type="entry name" value="PENTACOTRIPEPTIDE-REPEAT REGION OF PRORP DOMAIN-CONTAINING PROTEIN"/>
    <property type="match status" value="1"/>
</dbReference>
<feature type="domain" description="DYW" evidence="5">
    <location>
        <begin position="487"/>
        <end position="583"/>
    </location>
</feature>
<dbReference type="GO" id="GO:0009451">
    <property type="term" value="P:RNA modification"/>
    <property type="evidence" value="ECO:0007669"/>
    <property type="project" value="InterPro"/>
</dbReference>
<proteinExistence type="inferred from homology"/>
<keyword evidence="7" id="KW-1185">Reference proteome</keyword>
<dbReference type="InterPro" id="IPR032867">
    <property type="entry name" value="DYW_dom"/>
</dbReference>
<evidence type="ECO:0000313" key="7">
    <source>
        <dbReference type="Proteomes" id="UP001279734"/>
    </source>
</evidence>
<dbReference type="InterPro" id="IPR046960">
    <property type="entry name" value="PPR_At4g14850-like_plant"/>
</dbReference>
<dbReference type="GO" id="GO:0003723">
    <property type="term" value="F:RNA binding"/>
    <property type="evidence" value="ECO:0007669"/>
    <property type="project" value="InterPro"/>
</dbReference>
<feature type="repeat" description="PPR" evidence="3">
    <location>
        <begin position="244"/>
        <end position="274"/>
    </location>
</feature>
<comment type="similarity">
    <text evidence="1">Belongs to the PPR family. PCMP-H subfamily.</text>
</comment>
<keyword evidence="2" id="KW-0677">Repeat</keyword>
<dbReference type="EMBL" id="BSYO01000002">
    <property type="protein sequence ID" value="GMH00111.1"/>
    <property type="molecule type" value="Genomic_DNA"/>
</dbReference>
<organism evidence="6 7">
    <name type="scientific">Nepenthes gracilis</name>
    <name type="common">Slender pitcher plant</name>
    <dbReference type="NCBI Taxonomy" id="150966"/>
    <lineage>
        <taxon>Eukaryota</taxon>
        <taxon>Viridiplantae</taxon>
        <taxon>Streptophyta</taxon>
        <taxon>Embryophyta</taxon>
        <taxon>Tracheophyta</taxon>
        <taxon>Spermatophyta</taxon>
        <taxon>Magnoliopsida</taxon>
        <taxon>eudicotyledons</taxon>
        <taxon>Gunneridae</taxon>
        <taxon>Pentapetalae</taxon>
        <taxon>Caryophyllales</taxon>
        <taxon>Nepenthaceae</taxon>
        <taxon>Nepenthes</taxon>
    </lineage>
</organism>
<evidence type="ECO:0000313" key="6">
    <source>
        <dbReference type="EMBL" id="GMH00111.1"/>
    </source>
</evidence>
<dbReference type="AlphaFoldDB" id="A0AAD3RXW2"/>
<evidence type="ECO:0000256" key="2">
    <source>
        <dbReference type="ARBA" id="ARBA00022737"/>
    </source>
</evidence>
<reference evidence="6" key="1">
    <citation type="submission" date="2023-05" db="EMBL/GenBank/DDBJ databases">
        <title>Nepenthes gracilis genome sequencing.</title>
        <authorList>
            <person name="Fukushima K."/>
        </authorList>
    </citation>
    <scope>NUCLEOTIDE SEQUENCE</scope>
    <source>
        <strain evidence="6">SING2019-196</strain>
    </source>
</reference>
<dbReference type="Pfam" id="PF14432">
    <property type="entry name" value="DYW_deaminase"/>
    <property type="match status" value="1"/>
</dbReference>
<dbReference type="PROSITE" id="PS51375">
    <property type="entry name" value="PPR"/>
    <property type="match status" value="3"/>
</dbReference>
<dbReference type="InterPro" id="IPR046848">
    <property type="entry name" value="E_motif"/>
</dbReference>
<dbReference type="InterPro" id="IPR011990">
    <property type="entry name" value="TPR-like_helical_dom_sf"/>
</dbReference>
<feature type="repeat" description="PPR" evidence="3">
    <location>
        <begin position="65"/>
        <end position="99"/>
    </location>
</feature>
<feature type="repeat" description="PPR" evidence="3">
    <location>
        <begin position="275"/>
        <end position="305"/>
    </location>
</feature>
<dbReference type="NCBIfam" id="TIGR00756">
    <property type="entry name" value="PPR"/>
    <property type="match status" value="3"/>
</dbReference>
<dbReference type="Pfam" id="PF20431">
    <property type="entry name" value="E_motif"/>
    <property type="match status" value="1"/>
</dbReference>
<dbReference type="PANTHER" id="PTHR47926">
    <property type="entry name" value="PENTATRICOPEPTIDE REPEAT-CONTAINING PROTEIN"/>
    <property type="match status" value="1"/>
</dbReference>
<keyword evidence="4" id="KW-0732">Signal</keyword>
<evidence type="ECO:0000259" key="5">
    <source>
        <dbReference type="Pfam" id="PF14432"/>
    </source>
</evidence>
<evidence type="ECO:0000256" key="1">
    <source>
        <dbReference type="ARBA" id="ARBA00006643"/>
    </source>
</evidence>
<evidence type="ECO:0000256" key="3">
    <source>
        <dbReference type="PROSITE-ProRule" id="PRU00708"/>
    </source>
</evidence>
<dbReference type="InterPro" id="IPR002885">
    <property type="entry name" value="PPR_rpt"/>
</dbReference>
<feature type="chain" id="PRO_5042115158" description="DYW domain-containing protein" evidence="4">
    <location>
        <begin position="24"/>
        <end position="583"/>
    </location>
</feature>
<accession>A0AAD3RXW2</accession>
<dbReference type="Proteomes" id="UP001279734">
    <property type="component" value="Unassembled WGS sequence"/>
</dbReference>
<dbReference type="Pfam" id="PF01535">
    <property type="entry name" value="PPR"/>
    <property type="match status" value="1"/>
</dbReference>
<dbReference type="FunFam" id="1.25.40.10:FF:001093">
    <property type="entry name" value="Pentatricopeptide repeat-containing protein At2g34400"/>
    <property type="match status" value="1"/>
</dbReference>
<name>A0AAD3RXW2_NEPGR</name>
<comment type="caution">
    <text evidence="6">The sequence shown here is derived from an EMBL/GenBank/DDBJ whole genome shotgun (WGS) entry which is preliminary data.</text>
</comment>
<dbReference type="Pfam" id="PF13041">
    <property type="entry name" value="PPR_2"/>
    <property type="match status" value="2"/>
</dbReference>
<dbReference type="GO" id="GO:0008270">
    <property type="term" value="F:zinc ion binding"/>
    <property type="evidence" value="ECO:0007669"/>
    <property type="project" value="InterPro"/>
</dbReference>